<name>A0ABS9P6W7_9GAMM</name>
<gene>
    <name evidence="4" type="ORF">HOP52_07100</name>
</gene>
<evidence type="ECO:0000256" key="1">
    <source>
        <dbReference type="ARBA" id="ARBA00022679"/>
    </source>
</evidence>
<dbReference type="PANTHER" id="PTHR46401:SF2">
    <property type="entry name" value="GLYCOSYLTRANSFERASE WBBK-RELATED"/>
    <property type="match status" value="1"/>
</dbReference>
<keyword evidence="5" id="KW-1185">Reference proteome</keyword>
<dbReference type="Proteomes" id="UP000814385">
    <property type="component" value="Unassembled WGS sequence"/>
</dbReference>
<evidence type="ECO:0000259" key="3">
    <source>
        <dbReference type="Pfam" id="PF13439"/>
    </source>
</evidence>
<dbReference type="SUPFAM" id="SSF53756">
    <property type="entry name" value="UDP-Glycosyltransferase/glycogen phosphorylase"/>
    <property type="match status" value="1"/>
</dbReference>
<dbReference type="EMBL" id="JABFUC010000004">
    <property type="protein sequence ID" value="MCG6657530.1"/>
    <property type="molecule type" value="Genomic_DNA"/>
</dbReference>
<evidence type="ECO:0000313" key="5">
    <source>
        <dbReference type="Proteomes" id="UP000814385"/>
    </source>
</evidence>
<dbReference type="InterPro" id="IPR028098">
    <property type="entry name" value="Glyco_trans_4-like_N"/>
</dbReference>
<dbReference type="Pfam" id="PF13439">
    <property type="entry name" value="Glyco_transf_4"/>
    <property type="match status" value="1"/>
</dbReference>
<reference evidence="4 5" key="1">
    <citation type="submission" date="2020-05" db="EMBL/GenBank/DDBJ databases">
        <title>Comparative genomic analysis of denitrifying bacteria from Halomonas genus.</title>
        <authorList>
            <person name="Wang L."/>
            <person name="Shao Z."/>
        </authorList>
    </citation>
    <scope>NUCLEOTIDE SEQUENCE [LARGE SCALE GENOMIC DNA]</scope>
    <source>
        <strain evidence="4 5">A4</strain>
    </source>
</reference>
<evidence type="ECO:0000313" key="4">
    <source>
        <dbReference type="EMBL" id="MCG6657530.1"/>
    </source>
</evidence>
<dbReference type="CDD" id="cd03801">
    <property type="entry name" value="GT4_PimA-like"/>
    <property type="match status" value="1"/>
</dbReference>
<comment type="caution">
    <text evidence="4">The sequence shown here is derived from an EMBL/GenBank/DDBJ whole genome shotgun (WGS) entry which is preliminary data.</text>
</comment>
<dbReference type="InterPro" id="IPR001296">
    <property type="entry name" value="Glyco_trans_1"/>
</dbReference>
<dbReference type="Pfam" id="PF00534">
    <property type="entry name" value="Glycos_transf_1"/>
    <property type="match status" value="1"/>
</dbReference>
<organism evidence="4 5">
    <name type="scientific">Billgrantia campisalis</name>
    <dbReference type="NCBI Taxonomy" id="74661"/>
    <lineage>
        <taxon>Bacteria</taxon>
        <taxon>Pseudomonadati</taxon>
        <taxon>Pseudomonadota</taxon>
        <taxon>Gammaproteobacteria</taxon>
        <taxon>Oceanospirillales</taxon>
        <taxon>Halomonadaceae</taxon>
        <taxon>Billgrantia</taxon>
    </lineage>
</organism>
<feature type="domain" description="Glycosyl transferase family 1" evidence="2">
    <location>
        <begin position="173"/>
        <end position="336"/>
    </location>
</feature>
<proteinExistence type="predicted"/>
<evidence type="ECO:0000259" key="2">
    <source>
        <dbReference type="Pfam" id="PF00534"/>
    </source>
</evidence>
<dbReference type="RefSeq" id="WP_238976663.1">
    <property type="nucleotide sequence ID" value="NZ_JABFUC010000004.1"/>
</dbReference>
<keyword evidence="1" id="KW-0808">Transferase</keyword>
<feature type="domain" description="Glycosyltransferase subfamily 4-like N-terminal" evidence="3">
    <location>
        <begin position="90"/>
        <end position="164"/>
    </location>
</feature>
<protein>
    <submittedName>
        <fullName evidence="4">Glycosyltransferase family 4 protein</fullName>
    </submittedName>
</protein>
<dbReference type="Gene3D" id="3.40.50.2000">
    <property type="entry name" value="Glycogen Phosphorylase B"/>
    <property type="match status" value="2"/>
</dbReference>
<sequence length="363" mass="38320">MTLASATAELTLIVAGDPDQLTGGYLYDARIVAALRERGWRVEVAGLAGRFPDPDALARASMAAALAALPDGARVVIDGLALGGLPEVVAPHADRLRLIALVHHPLADETGLDDATRERLRHSETRALALARRVIATSAYTARGLARFGVPPSRVAVVEPGVDPAPLADTAASQARREGPQRLLCVATLTPRKGHDLLVEALASLRQHDWRCDCIGGLSRDPAHAARVAQRIRHHRLEARLRLCGEQGPEALAAAYRQADLFVLASHYEGYGMVVTEALARGLPVITTTGGALADTLPATAGLAVAPGDSHGLAVALARWFEEPELRARLRHGARQARARLGDWSDAGAAFAAALSDPSEVVP</sequence>
<accession>A0ABS9P6W7</accession>
<dbReference type="PANTHER" id="PTHR46401">
    <property type="entry name" value="GLYCOSYLTRANSFERASE WBBK-RELATED"/>
    <property type="match status" value="1"/>
</dbReference>